<evidence type="ECO:0000256" key="1">
    <source>
        <dbReference type="ARBA" id="ARBA00022737"/>
    </source>
</evidence>
<dbReference type="AlphaFoldDB" id="A0A060T016"/>
<evidence type="ECO:0000256" key="3">
    <source>
        <dbReference type="SAM" id="MobiDB-lite"/>
    </source>
</evidence>
<dbReference type="PROSITE" id="PS50084">
    <property type="entry name" value="KH_TYPE_1"/>
    <property type="match status" value="3"/>
</dbReference>
<sequence length="408" mass="44827">MSLKRELEADEELYAPKRAAVDLAPELEVPSNGTDNLPPESDLNNSSISPSEQTNSNSGNDNSTTTPTSNQVDRSRNIESSHRLQRDDTDPNYIHLRILMPSRDTVKLIGRGGSVMSQIRERSGARVNVSDNYPGATERIVHIRGLAENAAKAVGIMVRIIHDEDLDQPSTLESSPYNLKILIPHVMMGALIGKGGSKFREIEEASAAKLRAQSQLLPQSTDRVTFVQGVADAAHIAVYYLAMTYISHQQVLSNGRQTPYDPALVSRSGRGEGAGGGGEYRDRGDDRRSRPRQQQISRDTRYPFSIEPNLPAVPGMEALTMAQTQAKNAPPYEELVQTIRLPATNIGAVIGKRGQVIKDIRQFSGARIKISDDETDSDQRVVVIEGKPSNNQTAIYLIHSKLAEKVER</sequence>
<feature type="compositionally biased region" description="Basic and acidic residues" evidence="3">
    <location>
        <begin position="73"/>
        <end position="88"/>
    </location>
</feature>
<reference evidence="5" key="1">
    <citation type="submission" date="2014-02" db="EMBL/GenBank/DDBJ databases">
        <authorList>
            <person name="Genoscope - CEA"/>
        </authorList>
    </citation>
    <scope>NUCLEOTIDE SEQUENCE</scope>
    <source>
        <strain evidence="5">LS3</strain>
    </source>
</reference>
<reference evidence="5" key="2">
    <citation type="submission" date="2014-06" db="EMBL/GenBank/DDBJ databases">
        <title>The complete genome of Blastobotrys (Arxula) adeninivorans LS3 - a yeast of biotechnological interest.</title>
        <authorList>
            <person name="Kunze G."/>
            <person name="Gaillardin C."/>
            <person name="Czernicka M."/>
            <person name="Durrens P."/>
            <person name="Martin T."/>
            <person name="Boer E."/>
            <person name="Gabaldon T."/>
            <person name="Cruz J."/>
            <person name="Talla E."/>
            <person name="Marck C."/>
            <person name="Goffeau A."/>
            <person name="Barbe V."/>
            <person name="Baret P."/>
            <person name="Baronian K."/>
            <person name="Beier S."/>
            <person name="Bleykasten C."/>
            <person name="Bode R."/>
            <person name="Casaregola S."/>
            <person name="Despons L."/>
            <person name="Fairhead C."/>
            <person name="Giersberg M."/>
            <person name="Gierski P."/>
            <person name="Hahnel U."/>
            <person name="Hartmann A."/>
            <person name="Jankowska D."/>
            <person name="Jubin C."/>
            <person name="Jung P."/>
            <person name="Lafontaine I."/>
            <person name="Leh-Louis V."/>
            <person name="Lemaire M."/>
            <person name="Marcet-Houben M."/>
            <person name="Mascher M."/>
            <person name="Morel G."/>
            <person name="Richard G.-F."/>
            <person name="Riechen J."/>
            <person name="Sacerdot C."/>
            <person name="Sarkar A."/>
            <person name="Savel G."/>
            <person name="Schacherer J."/>
            <person name="Sherman D."/>
            <person name="Straub M.-L."/>
            <person name="Stein N."/>
            <person name="Thierry A."/>
            <person name="Trautwein-Schult A."/>
            <person name="Westhof E."/>
            <person name="Worch S."/>
            <person name="Dujon B."/>
            <person name="Souciet J.-L."/>
            <person name="Wincker P."/>
            <person name="Scholz U."/>
            <person name="Neuveglise N."/>
        </authorList>
    </citation>
    <scope>NUCLEOTIDE SEQUENCE</scope>
    <source>
        <strain evidence="5">LS3</strain>
    </source>
</reference>
<name>A0A060T016_BLAAD</name>
<dbReference type="EMBL" id="HG937693">
    <property type="protein sequence ID" value="CDP34470.1"/>
    <property type="molecule type" value="Genomic_DNA"/>
</dbReference>
<gene>
    <name evidence="5" type="ORF">GNLVRS02_ARAD1C13222g</name>
</gene>
<feature type="domain" description="K Homology" evidence="4">
    <location>
        <begin position="333"/>
        <end position="403"/>
    </location>
</feature>
<evidence type="ECO:0000313" key="5">
    <source>
        <dbReference type="EMBL" id="CDP34470.1"/>
    </source>
</evidence>
<dbReference type="GO" id="GO:0003723">
    <property type="term" value="F:RNA binding"/>
    <property type="evidence" value="ECO:0007669"/>
    <property type="project" value="UniProtKB-UniRule"/>
</dbReference>
<dbReference type="SUPFAM" id="SSF54791">
    <property type="entry name" value="Eukaryotic type KH-domain (KH-domain type I)"/>
    <property type="match status" value="3"/>
</dbReference>
<feature type="compositionally biased region" description="Polar residues" evidence="3">
    <location>
        <begin position="42"/>
        <end position="53"/>
    </location>
</feature>
<feature type="domain" description="K Homology" evidence="4">
    <location>
        <begin position="175"/>
        <end position="246"/>
    </location>
</feature>
<feature type="domain" description="K Homology" evidence="4">
    <location>
        <begin position="92"/>
        <end position="162"/>
    </location>
</feature>
<dbReference type="InterPro" id="IPR004087">
    <property type="entry name" value="KH_dom"/>
</dbReference>
<dbReference type="Pfam" id="PF00013">
    <property type="entry name" value="KH_1"/>
    <property type="match status" value="3"/>
</dbReference>
<feature type="compositionally biased region" description="Basic and acidic residues" evidence="3">
    <location>
        <begin position="279"/>
        <end position="288"/>
    </location>
</feature>
<feature type="compositionally biased region" description="Low complexity" evidence="3">
    <location>
        <begin position="54"/>
        <end position="70"/>
    </location>
</feature>
<dbReference type="SMART" id="SM00322">
    <property type="entry name" value="KH"/>
    <property type="match status" value="3"/>
</dbReference>
<evidence type="ECO:0000259" key="4">
    <source>
        <dbReference type="SMART" id="SM00322"/>
    </source>
</evidence>
<evidence type="ECO:0000256" key="2">
    <source>
        <dbReference type="PROSITE-ProRule" id="PRU00117"/>
    </source>
</evidence>
<dbReference type="Gene3D" id="3.30.1370.10">
    <property type="entry name" value="K Homology domain, type 1"/>
    <property type="match status" value="3"/>
</dbReference>
<organism evidence="5">
    <name type="scientific">Blastobotrys adeninivorans</name>
    <name type="common">Yeast</name>
    <name type="synonym">Arxula adeninivorans</name>
    <dbReference type="NCBI Taxonomy" id="409370"/>
    <lineage>
        <taxon>Eukaryota</taxon>
        <taxon>Fungi</taxon>
        <taxon>Dikarya</taxon>
        <taxon>Ascomycota</taxon>
        <taxon>Saccharomycotina</taxon>
        <taxon>Dipodascomycetes</taxon>
        <taxon>Dipodascales</taxon>
        <taxon>Trichomonascaceae</taxon>
        <taxon>Blastobotrys</taxon>
    </lineage>
</organism>
<dbReference type="PANTHER" id="PTHR10288">
    <property type="entry name" value="KH DOMAIN CONTAINING RNA BINDING PROTEIN"/>
    <property type="match status" value="1"/>
</dbReference>
<accession>A0A060T016</accession>
<protein>
    <submittedName>
        <fullName evidence="5">ARAD1C13222p</fullName>
    </submittedName>
</protein>
<keyword evidence="1" id="KW-0677">Repeat</keyword>
<keyword evidence="2" id="KW-0694">RNA-binding</keyword>
<dbReference type="InterPro" id="IPR004088">
    <property type="entry name" value="KH_dom_type_1"/>
</dbReference>
<dbReference type="InterPro" id="IPR036612">
    <property type="entry name" value="KH_dom_type_1_sf"/>
</dbReference>
<proteinExistence type="predicted"/>
<dbReference type="PhylomeDB" id="A0A060T016"/>
<feature type="region of interest" description="Disordered" evidence="3">
    <location>
        <begin position="1"/>
        <end position="88"/>
    </location>
</feature>
<feature type="region of interest" description="Disordered" evidence="3">
    <location>
        <begin position="257"/>
        <end position="307"/>
    </location>
</feature>